<feature type="transmembrane region" description="Helical" evidence="1">
    <location>
        <begin position="32"/>
        <end position="52"/>
    </location>
</feature>
<protein>
    <submittedName>
        <fullName evidence="2">Uncharacterized protein</fullName>
    </submittedName>
</protein>
<organism evidence="2 3">
    <name type="scientific">Clavibacter californiensis</name>
    <dbReference type="NCBI Taxonomy" id="1401995"/>
    <lineage>
        <taxon>Bacteria</taxon>
        <taxon>Bacillati</taxon>
        <taxon>Actinomycetota</taxon>
        <taxon>Actinomycetes</taxon>
        <taxon>Micrococcales</taxon>
        <taxon>Microbacteriaceae</taxon>
        <taxon>Clavibacter</taxon>
    </lineage>
</organism>
<keyword evidence="1" id="KW-1133">Transmembrane helix</keyword>
<evidence type="ECO:0000313" key="3">
    <source>
        <dbReference type="Proteomes" id="UP000265355"/>
    </source>
</evidence>
<evidence type="ECO:0000313" key="2">
    <source>
        <dbReference type="EMBL" id="RII91788.1"/>
    </source>
</evidence>
<dbReference type="EMBL" id="QWEE01000126">
    <property type="protein sequence ID" value="RII91788.1"/>
    <property type="molecule type" value="Genomic_DNA"/>
</dbReference>
<comment type="caution">
    <text evidence="2">The sequence shown here is derived from an EMBL/GenBank/DDBJ whole genome shotgun (WGS) entry which is preliminary data.</text>
</comment>
<keyword evidence="1" id="KW-0472">Membrane</keyword>
<evidence type="ECO:0000256" key="1">
    <source>
        <dbReference type="SAM" id="Phobius"/>
    </source>
</evidence>
<gene>
    <name evidence="2" type="ORF">DZF98_08675</name>
</gene>
<proteinExistence type="predicted"/>
<reference evidence="2 3" key="1">
    <citation type="submission" date="2018-08" db="EMBL/GenBank/DDBJ databases">
        <title>Genome Sequence of Clavibacter michiganensis Subspecies type strains, and the Atypical Peach-Colored Strains Isolated from Tomato.</title>
        <authorList>
            <person name="Osdaghi E."/>
            <person name="Portier P."/>
            <person name="Briand M."/>
            <person name="Jacques M.-A."/>
        </authorList>
    </citation>
    <scope>NUCLEOTIDE SEQUENCE [LARGE SCALE GENOMIC DNA]</scope>
    <source>
        <strain evidence="2 3">CFBP 8216</strain>
    </source>
</reference>
<keyword evidence="1" id="KW-0812">Transmembrane</keyword>
<dbReference type="Proteomes" id="UP000265355">
    <property type="component" value="Unassembled WGS sequence"/>
</dbReference>
<accession>A0ABX9N6M0</accession>
<keyword evidence="3" id="KW-1185">Reference proteome</keyword>
<sequence>MHDVRSRVVLWVIGTASVLIAGWALAGQDGSRFVALVTVPLFVLFVLLAVSLSRRRRPPG</sequence>
<name>A0ABX9N6M0_9MICO</name>
<feature type="transmembrane region" description="Helical" evidence="1">
    <location>
        <begin position="7"/>
        <end position="26"/>
    </location>
</feature>